<keyword evidence="3" id="KW-0786">Thiamine pyrophosphate</keyword>
<protein>
    <submittedName>
        <fullName evidence="5">Transketolase</fullName>
    </submittedName>
</protein>
<proteinExistence type="inferred from homology"/>
<dbReference type="PANTHER" id="PTHR47514">
    <property type="entry name" value="TRANSKETOLASE N-TERMINAL SECTION-RELATED"/>
    <property type="match status" value="1"/>
</dbReference>
<sequence length="281" mass="30488">MEIKALQAKATHIRMDLLQMIATAKTGHTGGSLSNTDILTALYYRIMNIDPKNPKAEDRDRFILSKGHSVESLWSILADRGFFPREDLATFSQFGTKLIGHPNNKVPGIEMNTGALGHGLAVGVGMALAAKRDGAPYRTFCLMGDGEQAEGSVWEAAMAGAHYKLDNLIAIIDRNRLQISGSTEEVMGLDPLEDKWVAFGWHVVSIDGNDMNALVETFAAVPAVAGKPTLVMANTVKGKGVSFAENVPHWHHHVPNELELGRALAELTAALEMFEQKGEVC</sequence>
<reference evidence="5 6" key="1">
    <citation type="submission" date="2019-10" db="EMBL/GenBank/DDBJ databases">
        <title>Description of Paenibacillus humi sp. nov.</title>
        <authorList>
            <person name="Carlier A."/>
            <person name="Qi S."/>
        </authorList>
    </citation>
    <scope>NUCLEOTIDE SEQUENCE [LARGE SCALE GENOMIC DNA]</scope>
    <source>
        <strain evidence="5 6">LMG 31461</strain>
    </source>
</reference>
<dbReference type="EMBL" id="WHNY01000026">
    <property type="protein sequence ID" value="NOU64072.1"/>
    <property type="molecule type" value="Genomic_DNA"/>
</dbReference>
<dbReference type="Proteomes" id="UP000653578">
    <property type="component" value="Unassembled WGS sequence"/>
</dbReference>
<organism evidence="5 6">
    <name type="scientific">Paenibacillus plantarum</name>
    <dbReference type="NCBI Taxonomy" id="2654975"/>
    <lineage>
        <taxon>Bacteria</taxon>
        <taxon>Bacillati</taxon>
        <taxon>Bacillota</taxon>
        <taxon>Bacilli</taxon>
        <taxon>Bacillales</taxon>
        <taxon>Paenibacillaceae</taxon>
        <taxon>Paenibacillus</taxon>
    </lineage>
</organism>
<evidence type="ECO:0000259" key="4">
    <source>
        <dbReference type="Pfam" id="PF00456"/>
    </source>
</evidence>
<dbReference type="Gene3D" id="3.40.50.970">
    <property type="match status" value="1"/>
</dbReference>
<evidence type="ECO:0000313" key="5">
    <source>
        <dbReference type="EMBL" id="NOU64072.1"/>
    </source>
</evidence>
<dbReference type="RefSeq" id="WP_171629807.1">
    <property type="nucleotide sequence ID" value="NZ_WHNY01000026.1"/>
</dbReference>
<dbReference type="InterPro" id="IPR029061">
    <property type="entry name" value="THDP-binding"/>
</dbReference>
<comment type="similarity">
    <text evidence="2">Belongs to the transketolase family.</text>
</comment>
<accession>A0ABX1X6L5</accession>
<dbReference type="PANTHER" id="PTHR47514:SF1">
    <property type="entry name" value="TRANSKETOLASE N-TERMINAL SECTION-RELATED"/>
    <property type="match status" value="1"/>
</dbReference>
<keyword evidence="6" id="KW-1185">Reference proteome</keyword>
<feature type="domain" description="Transketolase N-terminal" evidence="4">
    <location>
        <begin position="9"/>
        <end position="249"/>
    </location>
</feature>
<dbReference type="CDD" id="cd02012">
    <property type="entry name" value="TPP_TK"/>
    <property type="match status" value="1"/>
</dbReference>
<name>A0ABX1X6L5_9BACL</name>
<evidence type="ECO:0000256" key="3">
    <source>
        <dbReference type="ARBA" id="ARBA00023052"/>
    </source>
</evidence>
<dbReference type="Pfam" id="PF00456">
    <property type="entry name" value="Transketolase_N"/>
    <property type="match status" value="1"/>
</dbReference>
<evidence type="ECO:0000256" key="1">
    <source>
        <dbReference type="ARBA" id="ARBA00001964"/>
    </source>
</evidence>
<evidence type="ECO:0000256" key="2">
    <source>
        <dbReference type="ARBA" id="ARBA00007131"/>
    </source>
</evidence>
<comment type="cofactor">
    <cofactor evidence="1">
        <name>thiamine diphosphate</name>
        <dbReference type="ChEBI" id="CHEBI:58937"/>
    </cofactor>
</comment>
<gene>
    <name evidence="5" type="ORF">GC096_08550</name>
</gene>
<dbReference type="SUPFAM" id="SSF52518">
    <property type="entry name" value="Thiamin diphosphate-binding fold (THDP-binding)"/>
    <property type="match status" value="1"/>
</dbReference>
<dbReference type="InterPro" id="IPR005474">
    <property type="entry name" value="Transketolase_N"/>
</dbReference>
<evidence type="ECO:0000313" key="6">
    <source>
        <dbReference type="Proteomes" id="UP000653578"/>
    </source>
</evidence>
<comment type="caution">
    <text evidence="5">The sequence shown here is derived from an EMBL/GenBank/DDBJ whole genome shotgun (WGS) entry which is preliminary data.</text>
</comment>